<dbReference type="Pfam" id="PF17802">
    <property type="entry name" value="SpaA"/>
    <property type="match status" value="1"/>
</dbReference>
<dbReference type="NCBIfam" id="TIGR04226">
    <property type="entry name" value="RrgB_K2N_iso_D2"/>
    <property type="match status" value="1"/>
</dbReference>
<feature type="chain" id="PRO_5026864588" evidence="6">
    <location>
        <begin position="30"/>
        <end position="520"/>
    </location>
</feature>
<sequence length="520" mass="56192">MRKHRFTALLTMVAAALVLVFSAASPAWAAGNVVSDSTSNLTLKDVESTVNVTGYKVIEPNWDNDSHSPRDPQWKWVASVRNWVENNDPSSDPYIGTDGAVTESFSKMNDTQKKDFFDKLAAALKNKDVAISSAFNKQGGNIGAVTMGEYIVVIEDSAEYVYKTYAIAIEPTFNESAGAWQLSASTEVAVKRQKLPFEKTHEDGQDTGAHKIGDEISFVLKATVPNYPQDATHKKFYIGDKLSDGLTLNPATIKVYGVKDDSETLINASEYTLVTKDAQAPTDNSPLSFLVKFNDASRLSAYEKVHVKYTATLNENALIGPNGNINNGYEFWTDPYNGDWHETDDPTTDFAFGIRIFKVDKANEQTMLSGAEFKLDAKNGAALKFVKEDDGVYRLAKDGESNATETLAVGSGVDVKGKLVLKGLAAGTYTLTETKAPDGYNIGSPTDITITAVKGQDGKYTGHVDGETEHGYVDAKVVNGKGFQLPTTGGAGTAMFAAVGVVLVGGGAALYHNIRKREQH</sequence>
<dbReference type="Pfam" id="PF00746">
    <property type="entry name" value="Gram_pos_anchor"/>
    <property type="match status" value="1"/>
</dbReference>
<reference evidence="9" key="1">
    <citation type="submission" date="2019-11" db="EMBL/GenBank/DDBJ databases">
        <authorList>
            <person name="Feng L."/>
        </authorList>
    </citation>
    <scope>NUCLEOTIDE SEQUENCE</scope>
    <source>
        <strain evidence="9">CintestinalisLFYP54</strain>
    </source>
</reference>
<dbReference type="EMBL" id="CACRTN010000010">
    <property type="protein sequence ID" value="VYT74175.1"/>
    <property type="molecule type" value="Genomic_DNA"/>
</dbReference>
<protein>
    <submittedName>
        <fullName evidence="9">Trypsin-resistant surface T6 protein</fullName>
    </submittedName>
</protein>
<gene>
    <name evidence="9" type="primary">tee6</name>
    <name evidence="9" type="ORF">CILFYP54_01418</name>
</gene>
<dbReference type="NCBIfam" id="NF033902">
    <property type="entry name" value="iso_D2_wall_anc"/>
    <property type="match status" value="1"/>
</dbReference>
<dbReference type="NCBIfam" id="TIGR01167">
    <property type="entry name" value="LPXTG_anchor"/>
    <property type="match status" value="1"/>
</dbReference>
<keyword evidence="5" id="KW-1133">Transmembrane helix</keyword>
<evidence type="ECO:0000256" key="5">
    <source>
        <dbReference type="SAM" id="Phobius"/>
    </source>
</evidence>
<dbReference type="InterPro" id="IPR008966">
    <property type="entry name" value="Adhesion_dom_sf"/>
</dbReference>
<proteinExistence type="predicted"/>
<dbReference type="GO" id="GO:0005975">
    <property type="term" value="P:carbohydrate metabolic process"/>
    <property type="evidence" value="ECO:0007669"/>
    <property type="project" value="UniProtKB-ARBA"/>
</dbReference>
<dbReference type="Gene3D" id="2.60.40.10">
    <property type="entry name" value="Immunoglobulins"/>
    <property type="match status" value="1"/>
</dbReference>
<organism evidence="9">
    <name type="scientific">Collinsella intestinalis</name>
    <dbReference type="NCBI Taxonomy" id="147207"/>
    <lineage>
        <taxon>Bacteria</taxon>
        <taxon>Bacillati</taxon>
        <taxon>Actinomycetota</taxon>
        <taxon>Coriobacteriia</taxon>
        <taxon>Coriobacteriales</taxon>
        <taxon>Coriobacteriaceae</taxon>
        <taxon>Collinsella</taxon>
    </lineage>
</organism>
<keyword evidence="5" id="KW-0472">Membrane</keyword>
<dbReference type="InterPro" id="IPR026466">
    <property type="entry name" value="Fim_isopep_form_D2_dom"/>
</dbReference>
<dbReference type="InterPro" id="IPR048052">
    <property type="entry name" value="FM1-like"/>
</dbReference>
<name>A0A6N2Z3S5_9ACTN</name>
<keyword evidence="1" id="KW-0134">Cell wall</keyword>
<evidence type="ECO:0000256" key="1">
    <source>
        <dbReference type="ARBA" id="ARBA00022512"/>
    </source>
</evidence>
<feature type="signal peptide" evidence="6">
    <location>
        <begin position="1"/>
        <end position="29"/>
    </location>
</feature>
<dbReference type="InterPro" id="IPR019931">
    <property type="entry name" value="LPXTG_anchor"/>
</dbReference>
<dbReference type="InterPro" id="IPR041033">
    <property type="entry name" value="SpaA_PFL_dom_1"/>
</dbReference>
<evidence type="ECO:0000256" key="4">
    <source>
        <dbReference type="ARBA" id="ARBA00023088"/>
    </source>
</evidence>
<keyword evidence="3 6" id="KW-0732">Signal</keyword>
<evidence type="ECO:0000259" key="7">
    <source>
        <dbReference type="Pfam" id="PF00746"/>
    </source>
</evidence>
<evidence type="ECO:0000259" key="8">
    <source>
        <dbReference type="Pfam" id="PF17802"/>
    </source>
</evidence>
<feature type="domain" description="Gram-positive cocci surface proteins LPxTG" evidence="7">
    <location>
        <begin position="478"/>
        <end position="517"/>
    </location>
</feature>
<accession>A0A6N2Z3S5</accession>
<evidence type="ECO:0000313" key="9">
    <source>
        <dbReference type="EMBL" id="VYT74175.1"/>
    </source>
</evidence>
<dbReference type="AlphaFoldDB" id="A0A6N2Z3S5"/>
<keyword evidence="2" id="KW-0964">Secreted</keyword>
<dbReference type="InterPro" id="IPR013783">
    <property type="entry name" value="Ig-like_fold"/>
</dbReference>
<keyword evidence="4" id="KW-0572">Peptidoglycan-anchor</keyword>
<evidence type="ECO:0000256" key="6">
    <source>
        <dbReference type="SAM" id="SignalP"/>
    </source>
</evidence>
<dbReference type="Gene3D" id="2.60.40.740">
    <property type="match status" value="1"/>
</dbReference>
<feature type="transmembrane region" description="Helical" evidence="5">
    <location>
        <begin position="491"/>
        <end position="511"/>
    </location>
</feature>
<feature type="domain" description="SpaA-like prealbumin fold" evidence="8">
    <location>
        <begin position="355"/>
        <end position="452"/>
    </location>
</feature>
<evidence type="ECO:0000256" key="2">
    <source>
        <dbReference type="ARBA" id="ARBA00022525"/>
    </source>
</evidence>
<keyword evidence="5" id="KW-0812">Transmembrane</keyword>
<evidence type="ECO:0000256" key="3">
    <source>
        <dbReference type="ARBA" id="ARBA00022729"/>
    </source>
</evidence>
<dbReference type="SUPFAM" id="SSF49401">
    <property type="entry name" value="Bacterial adhesins"/>
    <property type="match status" value="1"/>
</dbReference>